<keyword evidence="1" id="KW-0472">Membrane</keyword>
<accession>A0A7I7SNQ5</accession>
<keyword evidence="1" id="KW-1133">Transmembrane helix</keyword>
<organism evidence="2 3">
    <name type="scientific">Mycolicibacterium sarraceniae</name>
    <dbReference type="NCBI Taxonomy" id="1534348"/>
    <lineage>
        <taxon>Bacteria</taxon>
        <taxon>Bacillati</taxon>
        <taxon>Actinomycetota</taxon>
        <taxon>Actinomycetes</taxon>
        <taxon>Mycobacteriales</taxon>
        <taxon>Mycobacteriaceae</taxon>
        <taxon>Mycolicibacterium</taxon>
    </lineage>
</organism>
<dbReference type="AlphaFoldDB" id="A0A7I7SNQ5"/>
<gene>
    <name evidence="2" type="ORF">MSAR_09950</name>
</gene>
<dbReference type="Proteomes" id="UP000466445">
    <property type="component" value="Chromosome"/>
</dbReference>
<feature type="transmembrane region" description="Helical" evidence="1">
    <location>
        <begin position="49"/>
        <end position="68"/>
    </location>
</feature>
<keyword evidence="3" id="KW-1185">Reference proteome</keyword>
<dbReference type="KEGG" id="msar:MSAR_09950"/>
<protein>
    <submittedName>
        <fullName evidence="2">Uncharacterized protein</fullName>
    </submittedName>
</protein>
<dbReference type="EMBL" id="AP022595">
    <property type="protein sequence ID" value="BBY57859.1"/>
    <property type="molecule type" value="Genomic_DNA"/>
</dbReference>
<sequence length="97" mass="10434">MTTMTAYESWTADSWTAPTMLSLWAEPAPKQARIVRQVSQWVKVVDTTVIVLCPPVVSVCAIFAAMMWPGLVMADHVGHAATSAPINVQVQDGVPAP</sequence>
<name>A0A7I7SNQ5_9MYCO</name>
<evidence type="ECO:0000256" key="1">
    <source>
        <dbReference type="SAM" id="Phobius"/>
    </source>
</evidence>
<evidence type="ECO:0000313" key="2">
    <source>
        <dbReference type="EMBL" id="BBY57859.1"/>
    </source>
</evidence>
<reference evidence="2 3" key="1">
    <citation type="journal article" date="2019" name="Emerg. Microbes Infect.">
        <title>Comprehensive subspecies identification of 175 nontuberculous mycobacteria species based on 7547 genomic profiles.</title>
        <authorList>
            <person name="Matsumoto Y."/>
            <person name="Kinjo T."/>
            <person name="Motooka D."/>
            <person name="Nabeya D."/>
            <person name="Jung N."/>
            <person name="Uechi K."/>
            <person name="Horii T."/>
            <person name="Iida T."/>
            <person name="Fujita J."/>
            <person name="Nakamura S."/>
        </authorList>
    </citation>
    <scope>NUCLEOTIDE SEQUENCE [LARGE SCALE GENOMIC DNA]</scope>
    <source>
        <strain evidence="2 3">JCM 30395</strain>
    </source>
</reference>
<keyword evidence="1" id="KW-0812">Transmembrane</keyword>
<evidence type="ECO:0000313" key="3">
    <source>
        <dbReference type="Proteomes" id="UP000466445"/>
    </source>
</evidence>
<proteinExistence type="predicted"/>